<dbReference type="PANTHER" id="PTHR30438:SF1">
    <property type="entry name" value="36 KDA ANTIGEN"/>
    <property type="match status" value="1"/>
</dbReference>
<dbReference type="AlphaFoldDB" id="A0A2U2AF49"/>
<keyword evidence="2" id="KW-1133">Transmembrane helix</keyword>
<feature type="transmembrane region" description="Helical" evidence="2">
    <location>
        <begin position="7"/>
        <end position="25"/>
    </location>
</feature>
<dbReference type="OrthoDB" id="9778236at2"/>
<dbReference type="InterPro" id="IPR058647">
    <property type="entry name" value="BSH_CzcB-like"/>
</dbReference>
<keyword evidence="2" id="KW-0472">Membrane</keyword>
<evidence type="ECO:0000313" key="5">
    <source>
        <dbReference type="Proteomes" id="UP000245020"/>
    </source>
</evidence>
<evidence type="ECO:0000256" key="2">
    <source>
        <dbReference type="SAM" id="Phobius"/>
    </source>
</evidence>
<dbReference type="Gene3D" id="2.40.50.100">
    <property type="match status" value="1"/>
</dbReference>
<sequence length="329" mass="36269">MQNIKKTVAILVGIIVLLIVTLYYISNHRPELVFQGEVAANRVDISVRVQGRATALYAELGDKVKKGDLLLQLESPALATQLETAKAQYNVSVANRDVVYSTRPETIEAMRAQYEKAEADLALAKSNLERMEQAAPKGGISQQNLDVARNSFSSAVDAASAAKANYELAVNGSSIEQKRLADAQVDQALAALNQVKNDYETLTVYSPADGQVTVRVAEVGQLYNPGTPLYSIVDMDDLWLTFNIREDYLNYAAVGDHFNIYVPALKKSIDVYIQAINPLGQFANWQATKATGDFDLRTFEVRARPVNKDEGLLPGMSVIADWKSRRHTE</sequence>
<evidence type="ECO:0000313" key="4">
    <source>
        <dbReference type="EMBL" id="PWD81247.1"/>
    </source>
</evidence>
<keyword evidence="5" id="KW-1185">Reference proteome</keyword>
<dbReference type="RefSeq" id="WP_109189144.1">
    <property type="nucleotide sequence ID" value="NZ_BMYA01000003.1"/>
</dbReference>
<dbReference type="PANTHER" id="PTHR30438">
    <property type="entry name" value="36 KDA ANTIGEN-RELATED"/>
    <property type="match status" value="1"/>
</dbReference>
<dbReference type="Proteomes" id="UP000245020">
    <property type="component" value="Unassembled WGS sequence"/>
</dbReference>
<organism evidence="4 5">
    <name type="scientific">Ignatzschineria ureiclastica</name>
    <dbReference type="NCBI Taxonomy" id="472582"/>
    <lineage>
        <taxon>Bacteria</taxon>
        <taxon>Pseudomonadati</taxon>
        <taxon>Pseudomonadota</taxon>
        <taxon>Gammaproteobacteria</taxon>
        <taxon>Cardiobacteriales</taxon>
        <taxon>Ignatzschineriaceae</taxon>
        <taxon>Ignatzschineria</taxon>
    </lineage>
</organism>
<keyword evidence="2" id="KW-0812">Transmembrane</keyword>
<dbReference type="SUPFAM" id="SSF111369">
    <property type="entry name" value="HlyD-like secretion proteins"/>
    <property type="match status" value="3"/>
</dbReference>
<comment type="caution">
    <text evidence="4">The sequence shown here is derived from an EMBL/GenBank/DDBJ whole genome shotgun (WGS) entry which is preliminary data.</text>
</comment>
<evidence type="ECO:0000256" key="1">
    <source>
        <dbReference type="SAM" id="Coils"/>
    </source>
</evidence>
<protein>
    <submittedName>
        <fullName evidence="4">HlyD family secretion protein</fullName>
    </submittedName>
</protein>
<feature type="coiled-coil region" evidence="1">
    <location>
        <begin position="107"/>
        <end position="134"/>
    </location>
</feature>
<accession>A0A2U2AF49</accession>
<keyword evidence="1" id="KW-0175">Coiled coil</keyword>
<dbReference type="Gene3D" id="1.10.287.470">
    <property type="entry name" value="Helix hairpin bin"/>
    <property type="match status" value="1"/>
</dbReference>
<dbReference type="Pfam" id="PF25973">
    <property type="entry name" value="BSH_CzcB"/>
    <property type="match status" value="1"/>
</dbReference>
<feature type="domain" description="CzcB-like barrel-sandwich hybrid" evidence="3">
    <location>
        <begin position="43"/>
        <end position="234"/>
    </location>
</feature>
<dbReference type="EMBL" id="QEWQ01000003">
    <property type="protein sequence ID" value="PWD81247.1"/>
    <property type="molecule type" value="Genomic_DNA"/>
</dbReference>
<proteinExistence type="predicted"/>
<dbReference type="Gene3D" id="2.40.30.170">
    <property type="match status" value="1"/>
</dbReference>
<name>A0A2U2AF49_9GAMM</name>
<gene>
    <name evidence="4" type="ORF">DC083_04990</name>
</gene>
<reference evidence="5" key="1">
    <citation type="submission" date="2018-05" db="EMBL/GenBank/DDBJ databases">
        <title>Ignatzschineria dubaiensis sp. nov., isolated from necrotic foot tissues of dromedaries (Camelus dromedarius) and associated maggots in Dubai, United Arab Emirates.</title>
        <authorList>
            <person name="Tsang C.C."/>
            <person name="Tang J.Y.M."/>
            <person name="Fong J.Y.H."/>
            <person name="Kinne J."/>
            <person name="Lee H.H."/>
            <person name="Joseph M."/>
            <person name="Jose S."/>
            <person name="Schuster R.K."/>
            <person name="Tang Y."/>
            <person name="Sivakumar S."/>
            <person name="Chen J.H.K."/>
            <person name="Teng J.L.L."/>
            <person name="Lau S.K.P."/>
            <person name="Wernery U."/>
            <person name="Woo P.C.Y."/>
        </authorList>
    </citation>
    <scope>NUCLEOTIDE SEQUENCE [LARGE SCALE GENOMIC DNA]</scope>
    <source>
        <strain evidence="5">KCTC 22644</strain>
    </source>
</reference>
<evidence type="ECO:0000259" key="3">
    <source>
        <dbReference type="Pfam" id="PF25973"/>
    </source>
</evidence>